<evidence type="ECO:0000256" key="1">
    <source>
        <dbReference type="SAM" id="MobiDB-lite"/>
    </source>
</evidence>
<name>B9G3S6_ORYSJ</name>
<organism evidence="2">
    <name type="scientific">Oryza sativa subsp. japonica</name>
    <name type="common">Rice</name>
    <dbReference type="NCBI Taxonomy" id="39947"/>
    <lineage>
        <taxon>Eukaryota</taxon>
        <taxon>Viridiplantae</taxon>
        <taxon>Streptophyta</taxon>
        <taxon>Embryophyta</taxon>
        <taxon>Tracheophyta</taxon>
        <taxon>Spermatophyta</taxon>
        <taxon>Magnoliopsida</taxon>
        <taxon>Liliopsida</taxon>
        <taxon>Poales</taxon>
        <taxon>Poaceae</taxon>
        <taxon>BOP clade</taxon>
        <taxon>Oryzoideae</taxon>
        <taxon>Oryzeae</taxon>
        <taxon>Oryzinae</taxon>
        <taxon>Oryza</taxon>
        <taxon>Oryza sativa</taxon>
    </lineage>
</organism>
<gene>
    <name evidence="2" type="ORF">OsJ_29490</name>
</gene>
<dbReference type="Gene3D" id="2.40.10.120">
    <property type="match status" value="1"/>
</dbReference>
<proteinExistence type="predicted"/>
<evidence type="ECO:0000313" key="2">
    <source>
        <dbReference type="EMBL" id="EEE69774.1"/>
    </source>
</evidence>
<protein>
    <submittedName>
        <fullName evidence="2">Uncharacterized protein</fullName>
    </submittedName>
</protein>
<accession>B9G3S6</accession>
<reference evidence="2" key="1">
    <citation type="journal article" date="2005" name="PLoS Biol.">
        <title>The genomes of Oryza sativa: a history of duplications.</title>
        <authorList>
            <person name="Yu J."/>
            <person name="Wang J."/>
            <person name="Lin W."/>
            <person name="Li S."/>
            <person name="Li H."/>
            <person name="Zhou J."/>
            <person name="Ni P."/>
            <person name="Dong W."/>
            <person name="Hu S."/>
            <person name="Zeng C."/>
            <person name="Zhang J."/>
            <person name="Zhang Y."/>
            <person name="Li R."/>
            <person name="Xu Z."/>
            <person name="Li S."/>
            <person name="Li X."/>
            <person name="Zheng H."/>
            <person name="Cong L."/>
            <person name="Lin L."/>
            <person name="Yin J."/>
            <person name="Geng J."/>
            <person name="Li G."/>
            <person name="Shi J."/>
            <person name="Liu J."/>
            <person name="Lv H."/>
            <person name="Li J."/>
            <person name="Wang J."/>
            <person name="Deng Y."/>
            <person name="Ran L."/>
            <person name="Shi X."/>
            <person name="Wang X."/>
            <person name="Wu Q."/>
            <person name="Li C."/>
            <person name="Ren X."/>
            <person name="Wang J."/>
            <person name="Wang X."/>
            <person name="Li D."/>
            <person name="Liu D."/>
            <person name="Zhang X."/>
            <person name="Ji Z."/>
            <person name="Zhao W."/>
            <person name="Sun Y."/>
            <person name="Zhang Z."/>
            <person name="Bao J."/>
            <person name="Han Y."/>
            <person name="Dong L."/>
            <person name="Ji J."/>
            <person name="Chen P."/>
            <person name="Wu S."/>
            <person name="Liu J."/>
            <person name="Xiao Y."/>
            <person name="Bu D."/>
            <person name="Tan J."/>
            <person name="Yang L."/>
            <person name="Ye C."/>
            <person name="Zhang J."/>
            <person name="Xu J."/>
            <person name="Zhou Y."/>
            <person name="Yu Y."/>
            <person name="Zhang B."/>
            <person name="Zhuang S."/>
            <person name="Wei H."/>
            <person name="Liu B."/>
            <person name="Lei M."/>
            <person name="Yu H."/>
            <person name="Li Y."/>
            <person name="Xu H."/>
            <person name="Wei S."/>
            <person name="He X."/>
            <person name="Fang L."/>
            <person name="Zhang Z."/>
            <person name="Zhang Y."/>
            <person name="Huang X."/>
            <person name="Su Z."/>
            <person name="Tong W."/>
            <person name="Li J."/>
            <person name="Tong Z."/>
            <person name="Li S."/>
            <person name="Ye J."/>
            <person name="Wang L."/>
            <person name="Fang L."/>
            <person name="Lei T."/>
            <person name="Chen C."/>
            <person name="Chen H."/>
            <person name="Xu Z."/>
            <person name="Li H."/>
            <person name="Huang H."/>
            <person name="Zhang F."/>
            <person name="Xu H."/>
            <person name="Li N."/>
            <person name="Zhao C."/>
            <person name="Li S."/>
            <person name="Dong L."/>
            <person name="Huang Y."/>
            <person name="Li L."/>
            <person name="Xi Y."/>
            <person name="Qi Q."/>
            <person name="Li W."/>
            <person name="Zhang B."/>
            <person name="Hu W."/>
            <person name="Zhang Y."/>
            <person name="Tian X."/>
            <person name="Jiao Y."/>
            <person name="Liang X."/>
            <person name="Jin J."/>
            <person name="Gao L."/>
            <person name="Zheng W."/>
            <person name="Hao B."/>
            <person name="Liu S."/>
            <person name="Wang W."/>
            <person name="Yuan L."/>
            <person name="Cao M."/>
            <person name="McDermott J."/>
            <person name="Samudrala R."/>
            <person name="Wang J."/>
            <person name="Wong G.K."/>
            <person name="Yang H."/>
        </authorList>
    </citation>
    <scope>NUCLEOTIDE SEQUENCE [LARGE SCALE GENOMIC DNA]</scope>
</reference>
<dbReference type="Proteomes" id="UP000007752">
    <property type="component" value="Chromosome 9"/>
</dbReference>
<dbReference type="EMBL" id="CM000146">
    <property type="protein sequence ID" value="EEE69774.1"/>
    <property type="molecule type" value="Genomic_DNA"/>
</dbReference>
<feature type="region of interest" description="Disordered" evidence="1">
    <location>
        <begin position="233"/>
        <end position="296"/>
    </location>
</feature>
<sequence>MSAVRSYDDAFLRQLHQSVAPSIVQLAVFNAKSTQIPCHLGTGLVLCVTPNYIGVITSISCDPKDGFRVVARFGDQEDLETEVVRTSSLLSALVVRGCNVQAIPCIPTSFHEGDLPEADVVFCIGCFSIVKEQIMTAGIISYLMHASVCEFEKELRGEQQVSTFVHTCPIGDGLMGAPICSRFGKVFGMNVARTALCLSINFALNNSQLKVELAKLLQNEDYEMSALIEKYDSEKTSASKKRKGRGVSSSQMSRSPVKRKAGGSSSSRRERGVASSQMSSLPAKRKAGGSSSSRAI</sequence>
<reference evidence="2" key="2">
    <citation type="submission" date="2008-12" db="EMBL/GenBank/DDBJ databases">
        <title>Improved gene annotation of the rice (Oryza sativa) genomes.</title>
        <authorList>
            <person name="Wang J."/>
            <person name="Li R."/>
            <person name="Fan W."/>
            <person name="Huang Q."/>
            <person name="Zhang J."/>
            <person name="Zhou Y."/>
            <person name="Hu Y."/>
            <person name="Zi S."/>
            <person name="Li J."/>
            <person name="Ni P."/>
            <person name="Zheng H."/>
            <person name="Zhang Y."/>
            <person name="Zhao M."/>
            <person name="Hao Q."/>
            <person name="McDermott J."/>
            <person name="Samudrala R."/>
            <person name="Kristiansen K."/>
            <person name="Wong G.K.-S."/>
        </authorList>
    </citation>
    <scope>NUCLEOTIDE SEQUENCE</scope>
</reference>
<dbReference type="HOGENOM" id="CLU_947927_0_0_1"/>
<dbReference type="SUPFAM" id="SSF50494">
    <property type="entry name" value="Trypsin-like serine proteases"/>
    <property type="match status" value="1"/>
</dbReference>
<dbReference type="AlphaFoldDB" id="B9G3S6"/>
<dbReference type="InterPro" id="IPR009003">
    <property type="entry name" value="Peptidase_S1_PA"/>
</dbReference>